<evidence type="ECO:0000259" key="3">
    <source>
        <dbReference type="PROSITE" id="PS51388"/>
    </source>
</evidence>
<dbReference type="Proteomes" id="UP001148312">
    <property type="component" value="Unassembled WGS sequence"/>
</dbReference>
<dbReference type="PRINTS" id="PR00195">
    <property type="entry name" value="DYNAMIN"/>
</dbReference>
<dbReference type="CDD" id="cd08771">
    <property type="entry name" value="DLP_1"/>
    <property type="match status" value="1"/>
</dbReference>
<dbReference type="GeneID" id="81628501"/>
<dbReference type="GO" id="GO:0003924">
    <property type="term" value="F:GTPase activity"/>
    <property type="evidence" value="ECO:0007669"/>
    <property type="project" value="InterPro"/>
</dbReference>
<proteinExistence type="predicted"/>
<dbReference type="GO" id="GO:0005874">
    <property type="term" value="C:microtubule"/>
    <property type="evidence" value="ECO:0007669"/>
    <property type="project" value="TreeGrafter"/>
</dbReference>
<dbReference type="PROSITE" id="PS51718">
    <property type="entry name" value="G_DYNAMIN_2"/>
    <property type="match status" value="1"/>
</dbReference>
<name>A0A9X0BM94_9EURO</name>
<keyword evidence="6" id="KW-1185">Reference proteome</keyword>
<dbReference type="InterPro" id="IPR027417">
    <property type="entry name" value="P-loop_NTPase"/>
</dbReference>
<dbReference type="PANTHER" id="PTHR11566">
    <property type="entry name" value="DYNAMIN"/>
    <property type="match status" value="1"/>
</dbReference>
<organism evidence="5 6">
    <name type="scientific">Penicillium diatomitis</name>
    <dbReference type="NCBI Taxonomy" id="2819901"/>
    <lineage>
        <taxon>Eukaryota</taxon>
        <taxon>Fungi</taxon>
        <taxon>Dikarya</taxon>
        <taxon>Ascomycota</taxon>
        <taxon>Pezizomycotina</taxon>
        <taxon>Eurotiomycetes</taxon>
        <taxon>Eurotiomycetidae</taxon>
        <taxon>Eurotiales</taxon>
        <taxon>Aspergillaceae</taxon>
        <taxon>Penicillium</taxon>
    </lineage>
</organism>
<dbReference type="RefSeq" id="XP_056786633.1">
    <property type="nucleotide sequence ID" value="XM_056938251.1"/>
</dbReference>
<dbReference type="SMART" id="SM00053">
    <property type="entry name" value="DYNc"/>
    <property type="match status" value="1"/>
</dbReference>
<reference evidence="5" key="2">
    <citation type="journal article" date="2023" name="IMA Fungus">
        <title>Comparative genomic study of the Penicillium genus elucidates a diverse pangenome and 15 lateral gene transfer events.</title>
        <authorList>
            <person name="Petersen C."/>
            <person name="Sorensen T."/>
            <person name="Nielsen M.R."/>
            <person name="Sondergaard T.E."/>
            <person name="Sorensen J.L."/>
            <person name="Fitzpatrick D.A."/>
            <person name="Frisvad J.C."/>
            <person name="Nielsen K.L."/>
        </authorList>
    </citation>
    <scope>NUCLEOTIDE SEQUENCE</scope>
    <source>
        <strain evidence="5">IBT 30728</strain>
    </source>
</reference>
<dbReference type="GO" id="GO:0016559">
    <property type="term" value="P:peroxisome fission"/>
    <property type="evidence" value="ECO:0007669"/>
    <property type="project" value="TreeGrafter"/>
</dbReference>
<dbReference type="InterPro" id="IPR045063">
    <property type="entry name" value="Dynamin_N"/>
</dbReference>
<dbReference type="InterPro" id="IPR022812">
    <property type="entry name" value="Dynamin"/>
</dbReference>
<dbReference type="GO" id="GO:0000266">
    <property type="term" value="P:mitochondrial fission"/>
    <property type="evidence" value="ECO:0007669"/>
    <property type="project" value="TreeGrafter"/>
</dbReference>
<feature type="domain" description="GED" evidence="3">
    <location>
        <begin position="652"/>
        <end position="739"/>
    </location>
</feature>
<sequence length="739" mass="83035">MTVKQEAQVPASMMLADPSRLEIIDKLFACNVGEYINLPQLVVVGDQSSGKSSVLEGLTKLKFPRNSGLCTRFATQIIFRRDPSLKIRKLTGSIISAAHDDQKENASWSISNIEALDEKEFKSMMAEVSPSSDGPINVNGRQPAYVFSRCSSIGLHGPHENHLSVIDVPGIFKTTTPGLTSKSDITLVRDMVLNYMRNPRSIILGVVPANVDIATQEIIEISRELDPDGTRTLGILTKPDLVDKGAEEKVIELVEENQWSQGLGWVVVRNLGQKDLQDPSKNRDVEEEIFRVSPPWNRLSSDNYGINALGTRLQALLASNVRRVFPSVRSEVSKRLKECKRALESLGEERGSPEQQSKFLLEIVSKFQRITEDALHTNYGAQDAFDEEPDLRLATKCANRNAQFSDDFSAYGHVYGFKSHEHDDDSEIRSTAKKTSPTSSVRVNIFGVDSDGEKEEKERKSIPSRKLNGCDDIQDILHDCVQIQDAMAQGILPWIENLYTESRGFELGTFNSSILSSVLKKQSAKWPPLAEGYICDVISIVHTFTTKALNISCGDQRLGQNILSVLMDDLIEKYRQALAMTEFLLRIERDGTPMTQNHYLNSNLQKCRQQRITSEVTESSFCVKYDDGSSGNCVRVSDLTRIHHMSNLQQTVQDIHDILKSYYKVARKRFVDNLCKQAADYHLVSGPAAPMKLFSPSWVYSLSREQLEQIAGEEAIVRRKRHQLQKQLKELETGRKILL</sequence>
<accession>A0A9X0BM94</accession>
<dbReference type="InterPro" id="IPR030381">
    <property type="entry name" value="G_DYNAMIN_dom"/>
</dbReference>
<dbReference type="PROSITE" id="PS51388">
    <property type="entry name" value="GED"/>
    <property type="match status" value="1"/>
</dbReference>
<keyword evidence="1" id="KW-0547">Nucleotide-binding</keyword>
<dbReference type="GO" id="GO:0008017">
    <property type="term" value="F:microtubule binding"/>
    <property type="evidence" value="ECO:0007669"/>
    <property type="project" value="TreeGrafter"/>
</dbReference>
<evidence type="ECO:0000313" key="5">
    <source>
        <dbReference type="EMBL" id="KAJ5472087.1"/>
    </source>
</evidence>
<comment type="caution">
    <text evidence="5">The sequence shown here is derived from an EMBL/GenBank/DDBJ whole genome shotgun (WGS) entry which is preliminary data.</text>
</comment>
<protein>
    <submittedName>
        <fullName evidence="5">Uncharacterized protein</fullName>
    </submittedName>
</protein>
<evidence type="ECO:0000259" key="4">
    <source>
        <dbReference type="PROSITE" id="PS51718"/>
    </source>
</evidence>
<dbReference type="GO" id="GO:0016020">
    <property type="term" value="C:membrane"/>
    <property type="evidence" value="ECO:0007669"/>
    <property type="project" value="TreeGrafter"/>
</dbReference>
<reference evidence="5" key="1">
    <citation type="submission" date="2022-12" db="EMBL/GenBank/DDBJ databases">
        <authorList>
            <person name="Petersen C."/>
        </authorList>
    </citation>
    <scope>NUCLEOTIDE SEQUENCE</scope>
    <source>
        <strain evidence="5">IBT 30728</strain>
    </source>
</reference>
<feature type="domain" description="Dynamin-type G" evidence="4">
    <location>
        <begin position="35"/>
        <end position="326"/>
    </location>
</feature>
<dbReference type="Gene3D" id="3.40.50.300">
    <property type="entry name" value="P-loop containing nucleotide triphosphate hydrolases"/>
    <property type="match status" value="1"/>
</dbReference>
<keyword evidence="2" id="KW-0342">GTP-binding</keyword>
<dbReference type="GO" id="GO:0005739">
    <property type="term" value="C:mitochondrion"/>
    <property type="evidence" value="ECO:0007669"/>
    <property type="project" value="TreeGrafter"/>
</dbReference>
<dbReference type="Pfam" id="PF00350">
    <property type="entry name" value="Dynamin_N"/>
    <property type="match status" value="1"/>
</dbReference>
<dbReference type="PANTHER" id="PTHR11566:SF215">
    <property type="entry name" value="DYNAMIN GTPASE"/>
    <property type="match status" value="1"/>
</dbReference>
<evidence type="ECO:0000256" key="2">
    <source>
        <dbReference type="ARBA" id="ARBA00023134"/>
    </source>
</evidence>
<dbReference type="GO" id="GO:0048312">
    <property type="term" value="P:intracellular distribution of mitochondria"/>
    <property type="evidence" value="ECO:0007669"/>
    <property type="project" value="TreeGrafter"/>
</dbReference>
<dbReference type="Gene3D" id="1.20.120.1240">
    <property type="entry name" value="Dynamin, middle domain"/>
    <property type="match status" value="1"/>
</dbReference>
<dbReference type="AlphaFoldDB" id="A0A9X0BM94"/>
<evidence type="ECO:0000256" key="1">
    <source>
        <dbReference type="ARBA" id="ARBA00022741"/>
    </source>
</evidence>
<dbReference type="InterPro" id="IPR001401">
    <property type="entry name" value="Dynamin_GTPase"/>
</dbReference>
<dbReference type="GO" id="GO:0006897">
    <property type="term" value="P:endocytosis"/>
    <property type="evidence" value="ECO:0007669"/>
    <property type="project" value="TreeGrafter"/>
</dbReference>
<evidence type="ECO:0000313" key="6">
    <source>
        <dbReference type="Proteomes" id="UP001148312"/>
    </source>
</evidence>
<dbReference type="EMBL" id="JAPWDQ010000013">
    <property type="protein sequence ID" value="KAJ5472087.1"/>
    <property type="molecule type" value="Genomic_DNA"/>
</dbReference>
<gene>
    <name evidence="5" type="ORF">N7539_008656</name>
</gene>
<dbReference type="InterPro" id="IPR000375">
    <property type="entry name" value="Dynamin_stalk"/>
</dbReference>
<dbReference type="SUPFAM" id="SSF52540">
    <property type="entry name" value="P-loop containing nucleoside triphosphate hydrolases"/>
    <property type="match status" value="1"/>
</dbReference>
<dbReference type="InterPro" id="IPR020850">
    <property type="entry name" value="GED_dom"/>
</dbReference>
<dbReference type="GO" id="GO:0005525">
    <property type="term" value="F:GTP binding"/>
    <property type="evidence" value="ECO:0007669"/>
    <property type="project" value="InterPro"/>
</dbReference>
<dbReference type="Pfam" id="PF01031">
    <property type="entry name" value="Dynamin_M"/>
    <property type="match status" value="1"/>
</dbReference>